<protein>
    <submittedName>
        <fullName evidence="4">Cystatin domain-containing protein</fullName>
    </submittedName>
</protein>
<feature type="chain" id="PRO_5043130471" evidence="1">
    <location>
        <begin position="21"/>
        <end position="172"/>
    </location>
</feature>
<dbReference type="EMBL" id="UYYA01005174">
    <property type="protein sequence ID" value="VDM64289.1"/>
    <property type="molecule type" value="Genomic_DNA"/>
</dbReference>
<name>A0A0R3Q145_ANGCS</name>
<dbReference type="AlphaFoldDB" id="A0A0R3Q145"/>
<evidence type="ECO:0000256" key="1">
    <source>
        <dbReference type="SAM" id="SignalP"/>
    </source>
</evidence>
<accession>A0A0R3Q145</accession>
<reference evidence="2 3" key="2">
    <citation type="submission" date="2018-11" db="EMBL/GenBank/DDBJ databases">
        <authorList>
            <consortium name="Pathogen Informatics"/>
        </authorList>
    </citation>
    <scope>NUCLEOTIDE SEQUENCE [LARGE SCALE GENOMIC DNA]</scope>
    <source>
        <strain evidence="2 3">Costa Rica</strain>
    </source>
</reference>
<gene>
    <name evidence="2" type="ORF">ACOC_LOCUS12704</name>
</gene>
<sequence length="172" mass="19104">MMFYVAGLLAVPAILHACSSLPPGQERKVPLMVSGIKLPMVFTYSQSLNVTVEYPLVQKTSEEAVENLQKYVKKAVSKGIKKFAEESGYGAFVTQIGKQIKAVVYYNPLLCYAMQSEPDTGMPVPTYFPGIGHFCLTKSDTVTKVLYDNKAEAMIDMPQEFQKFIVVLTVIF</sequence>
<dbReference type="OMA" id="CYAMQSE"/>
<keyword evidence="1" id="KW-0732">Signal</keyword>
<dbReference type="Proteomes" id="UP000267027">
    <property type="component" value="Unassembled WGS sequence"/>
</dbReference>
<feature type="signal peptide" evidence="1">
    <location>
        <begin position="1"/>
        <end position="20"/>
    </location>
</feature>
<organism evidence="4">
    <name type="scientific">Angiostrongylus costaricensis</name>
    <name type="common">Nematode worm</name>
    <dbReference type="NCBI Taxonomy" id="334426"/>
    <lineage>
        <taxon>Eukaryota</taxon>
        <taxon>Metazoa</taxon>
        <taxon>Ecdysozoa</taxon>
        <taxon>Nematoda</taxon>
        <taxon>Chromadorea</taxon>
        <taxon>Rhabditida</taxon>
        <taxon>Rhabditina</taxon>
        <taxon>Rhabditomorpha</taxon>
        <taxon>Strongyloidea</taxon>
        <taxon>Metastrongylidae</taxon>
        <taxon>Angiostrongylus</taxon>
    </lineage>
</organism>
<keyword evidence="3" id="KW-1185">Reference proteome</keyword>
<evidence type="ECO:0000313" key="4">
    <source>
        <dbReference type="WBParaSite" id="ACOC_0001270301-mRNA-1"/>
    </source>
</evidence>
<evidence type="ECO:0000313" key="2">
    <source>
        <dbReference type="EMBL" id="VDM64289.1"/>
    </source>
</evidence>
<proteinExistence type="predicted"/>
<evidence type="ECO:0000313" key="3">
    <source>
        <dbReference type="Proteomes" id="UP000267027"/>
    </source>
</evidence>
<reference evidence="4" key="1">
    <citation type="submission" date="2017-02" db="UniProtKB">
        <authorList>
            <consortium name="WormBaseParasite"/>
        </authorList>
    </citation>
    <scope>IDENTIFICATION</scope>
</reference>
<dbReference type="WBParaSite" id="ACOC_0001270301-mRNA-1">
    <property type="protein sequence ID" value="ACOC_0001270301-mRNA-1"/>
    <property type="gene ID" value="ACOC_0001270301"/>
</dbReference>
<dbReference type="OrthoDB" id="5857231at2759"/>